<organism evidence="2 3">
    <name type="scientific">Diploptera punctata</name>
    <name type="common">Pacific beetle cockroach</name>
    <dbReference type="NCBI Taxonomy" id="6984"/>
    <lineage>
        <taxon>Eukaryota</taxon>
        <taxon>Metazoa</taxon>
        <taxon>Ecdysozoa</taxon>
        <taxon>Arthropoda</taxon>
        <taxon>Hexapoda</taxon>
        <taxon>Insecta</taxon>
        <taxon>Pterygota</taxon>
        <taxon>Neoptera</taxon>
        <taxon>Polyneoptera</taxon>
        <taxon>Dictyoptera</taxon>
        <taxon>Blattodea</taxon>
        <taxon>Blaberoidea</taxon>
        <taxon>Blaberidae</taxon>
        <taxon>Diplopterinae</taxon>
        <taxon>Diploptera</taxon>
    </lineage>
</organism>
<name>A0AAD8EJM2_DIPPU</name>
<dbReference type="AlphaFoldDB" id="A0AAD8EJM2"/>
<reference evidence="2" key="2">
    <citation type="submission" date="2023-05" db="EMBL/GenBank/DDBJ databases">
        <authorList>
            <person name="Fouks B."/>
        </authorList>
    </citation>
    <scope>NUCLEOTIDE SEQUENCE</scope>
    <source>
        <strain evidence="2">Stay&amp;Tobe</strain>
        <tissue evidence="2">Testes</tissue>
    </source>
</reference>
<dbReference type="EMBL" id="JASPKZ010003818">
    <property type="protein sequence ID" value="KAJ9592663.1"/>
    <property type="molecule type" value="Genomic_DNA"/>
</dbReference>
<protein>
    <submittedName>
        <fullName evidence="2">Uncharacterized protein</fullName>
    </submittedName>
</protein>
<keyword evidence="1" id="KW-0175">Coiled coil</keyword>
<reference evidence="2" key="1">
    <citation type="journal article" date="2023" name="IScience">
        <title>Live-bearing cockroach genome reveals convergent evolutionary mechanisms linked to viviparity in insects and beyond.</title>
        <authorList>
            <person name="Fouks B."/>
            <person name="Harrison M.C."/>
            <person name="Mikhailova A.A."/>
            <person name="Marchal E."/>
            <person name="English S."/>
            <person name="Carruthers M."/>
            <person name="Jennings E.C."/>
            <person name="Chiamaka E.L."/>
            <person name="Frigard R.A."/>
            <person name="Pippel M."/>
            <person name="Attardo G.M."/>
            <person name="Benoit J.B."/>
            <person name="Bornberg-Bauer E."/>
            <person name="Tobe S.S."/>
        </authorList>
    </citation>
    <scope>NUCLEOTIDE SEQUENCE</scope>
    <source>
        <strain evidence="2">Stay&amp;Tobe</strain>
    </source>
</reference>
<feature type="coiled-coil region" evidence="1">
    <location>
        <begin position="128"/>
        <end position="162"/>
    </location>
</feature>
<evidence type="ECO:0000313" key="2">
    <source>
        <dbReference type="EMBL" id="KAJ9592663.1"/>
    </source>
</evidence>
<comment type="caution">
    <text evidence="2">The sequence shown here is derived from an EMBL/GenBank/DDBJ whole genome shotgun (WGS) entry which is preliminary data.</text>
</comment>
<evidence type="ECO:0000313" key="3">
    <source>
        <dbReference type="Proteomes" id="UP001233999"/>
    </source>
</evidence>
<sequence>MWNLLIGIAVRDIQGLQQTAGISRLVRQTKLISSIELSLFSSWLPKYILAILRHTALISPSGYRVVLQVKPLNQQEKRLPKDILQHAYEIAKAGRRGVRSPSVTSRILSFIGSKQNSRSQLIPDESNNESLRQEIAGNNLAISRLTEEIRELKMMLSDIKRH</sequence>
<proteinExistence type="predicted"/>
<keyword evidence="3" id="KW-1185">Reference proteome</keyword>
<dbReference type="Proteomes" id="UP001233999">
    <property type="component" value="Unassembled WGS sequence"/>
</dbReference>
<evidence type="ECO:0000256" key="1">
    <source>
        <dbReference type="SAM" id="Coils"/>
    </source>
</evidence>
<accession>A0AAD8EJM2</accession>
<gene>
    <name evidence="2" type="ORF">L9F63_015678</name>
</gene>